<dbReference type="EMBL" id="DSTT01000002">
    <property type="protein sequence ID" value="HFK23413.1"/>
    <property type="molecule type" value="Genomic_DNA"/>
</dbReference>
<name>A0A7C3J5Q6_UNCW3</name>
<comment type="caution">
    <text evidence="1">The sequence shown here is derived from an EMBL/GenBank/DDBJ whole genome shotgun (WGS) entry which is preliminary data.</text>
</comment>
<gene>
    <name evidence="1" type="ORF">ENS15_01990</name>
</gene>
<sequence>MILLLYKEEFYEDVLNSLVESGINDSFVIEGQTINQAVNINVPIFSGLKYKLNDESKYSKIILSTVDSKEQVEHLIEILKDLKIDPEREDILRIYIMKIDSVYGKSEDFKIE</sequence>
<proteinExistence type="predicted"/>
<evidence type="ECO:0000313" key="1">
    <source>
        <dbReference type="EMBL" id="HFK23413.1"/>
    </source>
</evidence>
<evidence type="ECO:0008006" key="2">
    <source>
        <dbReference type="Google" id="ProtNLM"/>
    </source>
</evidence>
<accession>A0A7C3J5Q6</accession>
<reference evidence="1" key="1">
    <citation type="journal article" date="2020" name="mSystems">
        <title>Genome- and Community-Level Interaction Insights into Carbon Utilization and Element Cycling Functions of Hydrothermarchaeota in Hydrothermal Sediment.</title>
        <authorList>
            <person name="Zhou Z."/>
            <person name="Liu Y."/>
            <person name="Xu W."/>
            <person name="Pan J."/>
            <person name="Luo Z.H."/>
            <person name="Li M."/>
        </authorList>
    </citation>
    <scope>NUCLEOTIDE SEQUENCE [LARGE SCALE GENOMIC DNA]</scope>
    <source>
        <strain evidence="1">SpSt-464</strain>
    </source>
</reference>
<dbReference type="AlphaFoldDB" id="A0A7C3J5Q6"/>
<organism evidence="1">
    <name type="scientific">candidate division WOR-3 bacterium</name>
    <dbReference type="NCBI Taxonomy" id="2052148"/>
    <lineage>
        <taxon>Bacteria</taxon>
        <taxon>Bacteria division WOR-3</taxon>
    </lineage>
</organism>
<protein>
    <recommendedName>
        <fullName evidence="2">DUF3240 domain-containing protein</fullName>
    </recommendedName>
</protein>